<dbReference type="RefSeq" id="WP_004038983.1">
    <property type="nucleotide sequence ID" value="NZ_CM001555.1"/>
</dbReference>
<dbReference type="Proteomes" id="UP000005095">
    <property type="component" value="Chromosome"/>
</dbReference>
<name>J1L2J2_9EURY</name>
<dbReference type="Pfam" id="PF09983">
    <property type="entry name" value="JetD_C"/>
    <property type="match status" value="1"/>
</dbReference>
<protein>
    <recommendedName>
        <fullName evidence="1">Wadjet protein JetD C-terminal domain-containing protein</fullName>
    </recommendedName>
</protein>
<organism evidence="2 3">
    <name type="scientific">Methanofollis liminatans DSM 4140</name>
    <dbReference type="NCBI Taxonomy" id="28892"/>
    <lineage>
        <taxon>Archaea</taxon>
        <taxon>Methanobacteriati</taxon>
        <taxon>Methanobacteriota</taxon>
        <taxon>Stenosarchaea group</taxon>
        <taxon>Methanomicrobia</taxon>
        <taxon>Methanomicrobiales</taxon>
        <taxon>Methanomicrobiaceae</taxon>
        <taxon>Methanofollis</taxon>
    </lineage>
</organism>
<dbReference type="HOGENOM" id="CLU_065541_0_0_2"/>
<feature type="domain" description="Wadjet protein JetD C-terminal" evidence="1">
    <location>
        <begin position="202"/>
        <end position="281"/>
    </location>
</feature>
<accession>J1L2J2</accession>
<proteinExistence type="predicted"/>
<evidence type="ECO:0000259" key="1">
    <source>
        <dbReference type="Pfam" id="PF09983"/>
    </source>
</evidence>
<dbReference type="OrthoDB" id="146198at2157"/>
<evidence type="ECO:0000313" key="3">
    <source>
        <dbReference type="Proteomes" id="UP000005095"/>
    </source>
</evidence>
<dbReference type="EMBL" id="CM001555">
    <property type="protein sequence ID" value="EJG07282.1"/>
    <property type="molecule type" value="Genomic_DNA"/>
</dbReference>
<dbReference type="AlphaFoldDB" id="J1L2J2"/>
<evidence type="ECO:0000313" key="2">
    <source>
        <dbReference type="EMBL" id="EJG07282.1"/>
    </source>
</evidence>
<keyword evidence="3" id="KW-1185">Reference proteome</keyword>
<dbReference type="PATRIC" id="fig|28892.9.peg.1434"/>
<gene>
    <name evidence="2" type="ORF">Metli_1327</name>
</gene>
<dbReference type="InterPro" id="IPR024534">
    <property type="entry name" value="JetD_C"/>
</dbReference>
<reference evidence="2 3" key="1">
    <citation type="submission" date="2011-08" db="EMBL/GenBank/DDBJ databases">
        <title>The complete genome of Methanofollis liminatans DSM 4140.</title>
        <authorList>
            <consortium name="US DOE Joint Genome Institute (JGI-PGF)"/>
            <person name="Lucas S."/>
            <person name="Han J."/>
            <person name="Lapidus A."/>
            <person name="Bruce D."/>
            <person name="Goodwin L."/>
            <person name="Pitluck S."/>
            <person name="Peters L."/>
            <person name="Kyrpides N."/>
            <person name="Mavromatis K."/>
            <person name="Ivanova N."/>
            <person name="Mikhailova N."/>
            <person name="Lu M."/>
            <person name="Detter J.C."/>
            <person name="Tapia R."/>
            <person name="Han C."/>
            <person name="Land M."/>
            <person name="Hauser L."/>
            <person name="Markowitz V."/>
            <person name="Cheng J.-F."/>
            <person name="Hugenholtz P."/>
            <person name="Woyke T."/>
            <person name="Wu D."/>
            <person name="Spring S."/>
            <person name="Schuler E."/>
            <person name="Brambilla E."/>
            <person name="Klenk H.-P."/>
            <person name="Eisen J.A."/>
        </authorList>
    </citation>
    <scope>NUCLEOTIDE SEQUENCE [LARGE SCALE GENOMIC DNA]</scope>
    <source>
        <strain evidence="2 3">DSM 4140</strain>
    </source>
</reference>
<dbReference type="STRING" id="28892.Metli_1327"/>
<sequence>MQNIIRAILLRHKNKRIALSYMKRILKDDGINLLADTEWQKQFICTIRYLIQKGVLVPLKNARPLTGYGGLPDRYTIRRDLIAEKEAPLSAEHKNELFSLPAPMSIDYYAHHADTYRRDRDAIIRIRDLIDGDDHEVLTVNERSYEIFGDEKAIDEPQHAAVDGSAVLRNLGLILADIRAKKVFEPFFYIEKGFGAEQGKTKRNVLIVENKDTFWTFQRAVIAGEFDGINLIIYGEGNAIQKKFEYIETVGGTPDDLYFYFGDIDREGIAIFNRLQARYPDYGIKPATSFYTAVLRKAGYRNARPLRTEQNRGQIPLSPFIDGFDEESRAAIEWIITEERYLPQEVLTAVDLRRMKALGLSETF</sequence>